<protein>
    <submittedName>
        <fullName evidence="2">Uncharacterized protein</fullName>
    </submittedName>
</protein>
<proteinExistence type="predicted"/>
<dbReference type="SUPFAM" id="SSF56935">
    <property type="entry name" value="Porins"/>
    <property type="match status" value="1"/>
</dbReference>
<reference evidence="2" key="1">
    <citation type="journal article" date="2014" name="Int. J. Syst. Evol. Microbiol.">
        <title>Complete genome sequence of Corynebacterium casei LMG S-19264T (=DSM 44701T), isolated from a smear-ripened cheese.</title>
        <authorList>
            <consortium name="US DOE Joint Genome Institute (JGI-PGF)"/>
            <person name="Walter F."/>
            <person name="Albersmeier A."/>
            <person name="Kalinowski J."/>
            <person name="Ruckert C."/>
        </authorList>
    </citation>
    <scope>NUCLEOTIDE SEQUENCE</scope>
    <source>
        <strain evidence="2">CGMCC 1.15360</strain>
    </source>
</reference>
<evidence type="ECO:0000313" key="2">
    <source>
        <dbReference type="EMBL" id="GGD72181.1"/>
    </source>
</evidence>
<dbReference type="Pfam" id="PF10082">
    <property type="entry name" value="BBP2_2"/>
    <property type="match status" value="1"/>
</dbReference>
<name>A0A916Z1G4_9SPHN</name>
<dbReference type="AlphaFoldDB" id="A0A916Z1G4"/>
<reference evidence="2" key="2">
    <citation type="submission" date="2020-09" db="EMBL/GenBank/DDBJ databases">
        <authorList>
            <person name="Sun Q."/>
            <person name="Zhou Y."/>
        </authorList>
    </citation>
    <scope>NUCLEOTIDE SEQUENCE</scope>
    <source>
        <strain evidence="2">CGMCC 1.15360</strain>
    </source>
</reference>
<comment type="caution">
    <text evidence="2">The sequence shown here is derived from an EMBL/GenBank/DDBJ whole genome shotgun (WGS) entry which is preliminary data.</text>
</comment>
<dbReference type="EMBL" id="BMIP01000004">
    <property type="protein sequence ID" value="GGD72181.1"/>
    <property type="molecule type" value="Genomic_DNA"/>
</dbReference>
<accession>A0A916Z1G4</accession>
<gene>
    <name evidence="2" type="ORF">GCM10010990_22080</name>
</gene>
<feature type="region of interest" description="Disordered" evidence="1">
    <location>
        <begin position="1"/>
        <end position="50"/>
    </location>
</feature>
<dbReference type="RefSeq" id="WP_066774494.1">
    <property type="nucleotide sequence ID" value="NZ_LYWZ01000023.1"/>
</dbReference>
<dbReference type="InterPro" id="IPR018759">
    <property type="entry name" value="BBP2_2"/>
</dbReference>
<evidence type="ECO:0000256" key="1">
    <source>
        <dbReference type="SAM" id="MobiDB-lite"/>
    </source>
</evidence>
<feature type="compositionally biased region" description="Low complexity" evidence="1">
    <location>
        <begin position="36"/>
        <end position="49"/>
    </location>
</feature>
<dbReference type="Proteomes" id="UP000612349">
    <property type="component" value="Unassembled WGS sequence"/>
</dbReference>
<evidence type="ECO:0000313" key="3">
    <source>
        <dbReference type="Proteomes" id="UP000612349"/>
    </source>
</evidence>
<organism evidence="2 3">
    <name type="scientific">Croceicoccus mobilis</name>
    <dbReference type="NCBI Taxonomy" id="1703339"/>
    <lineage>
        <taxon>Bacteria</taxon>
        <taxon>Pseudomonadati</taxon>
        <taxon>Pseudomonadota</taxon>
        <taxon>Alphaproteobacteria</taxon>
        <taxon>Sphingomonadales</taxon>
        <taxon>Erythrobacteraceae</taxon>
        <taxon>Croceicoccus</taxon>
    </lineage>
</organism>
<keyword evidence="3" id="KW-1185">Reference proteome</keyword>
<sequence length="490" mass="53883">MMRAGHPDRAAPGLAMNESPALSARLPQPASKRARNQAAAGQAGGTASRRTADGHILSGYDFGGSVITTKLQGARRAVSFARPAGRVAATFGAIIAANSVANAQPLPVYTPETLLLQPGTKGVRAGNVLIYPQLDFDLEQDSNIYNLDDNKVDDTVFVVRPSVRIRPDTARHEFVLEANGQLRRYFDVKSENSDQYGVGARTRLDFAERTAATASLRYAHRIEPRGSYGDSLESDQPIEYDTLDGAAGLQRTGGILELRTGGNFRQTRYDDATLDGVRLDTSWRDVDNYGGFARADYRVSPKLRTFVELKADWTDYRSEPDVPRDSNGYGALVGLRMEVSELIDGEIAVGYAHRNFDDPAADSFDGVDFRVSGRWTPTPRWQFGLEGQRRFDRSPLANVPTVLATRLRFVAQRSLGRRFLVGTEVTYDNWDYRGITRKETRIGGDATLRYLVTDQLTAFAAAGYRDQSGSGDNARNYSGSNFRIGLSIAL</sequence>
<dbReference type="OrthoDB" id="7398962at2"/>